<dbReference type="PROSITE" id="PS52050">
    <property type="entry name" value="WYL"/>
    <property type="match status" value="1"/>
</dbReference>
<evidence type="ECO:0000259" key="3">
    <source>
        <dbReference type="SMART" id="SM00479"/>
    </source>
</evidence>
<protein>
    <recommendedName>
        <fullName evidence="3">Exonuclease domain-containing protein</fullName>
    </recommendedName>
</protein>
<dbReference type="NCBIfam" id="TIGR00573">
    <property type="entry name" value="dnaq"/>
    <property type="match status" value="1"/>
</dbReference>
<sequence>MRLGEAKFVVFDVETTGLMPEAGDRIVEIAAIKVEGNSIVGEFNSLINCGIPVSREAFAVNNISRDMLKNAPLPSEVIPEFLDFVKDSALFAYNANFDAGFLRQEAALIGRKTDELLIIDILAMARILLPGLGKYSLLFVAAHFGLTHTQKHRALEDVKMSLDVLFKLFNILRRKQLDDFSYLLKIFSINKNLNNRMLSERMAEIQEALDLGKTIDIKYFSLIRGEVTERKVIPKKVLKQDGRDYLVGYCYLREEERFFRIDGILRLEISGQGAKV</sequence>
<dbReference type="InterPro" id="IPR036397">
    <property type="entry name" value="RNaseH_sf"/>
</dbReference>
<dbReference type="SMART" id="SM00479">
    <property type="entry name" value="EXOIII"/>
    <property type="match status" value="1"/>
</dbReference>
<dbReference type="CDD" id="cd06127">
    <property type="entry name" value="DEDDh"/>
    <property type="match status" value="1"/>
</dbReference>
<gene>
    <name evidence="4" type="ORF">COV72_07915</name>
</gene>
<dbReference type="GO" id="GO:0003887">
    <property type="term" value="F:DNA-directed DNA polymerase activity"/>
    <property type="evidence" value="ECO:0007669"/>
    <property type="project" value="InterPro"/>
</dbReference>
<dbReference type="Pfam" id="PF13280">
    <property type="entry name" value="WYL"/>
    <property type="match status" value="1"/>
</dbReference>
<evidence type="ECO:0000313" key="5">
    <source>
        <dbReference type="Proteomes" id="UP000229641"/>
    </source>
</evidence>
<comment type="caution">
    <text evidence="4">The sequence shown here is derived from an EMBL/GenBank/DDBJ whole genome shotgun (WGS) entry which is preliminary data.</text>
</comment>
<dbReference type="PANTHER" id="PTHR30231">
    <property type="entry name" value="DNA POLYMERASE III SUBUNIT EPSILON"/>
    <property type="match status" value="1"/>
</dbReference>
<name>A0A2H0LVU7_9BACT</name>
<comment type="subunit">
    <text evidence="2">DNA polymerase III contains a core (composed of alpha, epsilon and theta chains) that associates with a tau subunit. This core dimerizes to form the POLIII' complex. PolIII' associates with the gamma complex (composed of gamma, delta, delta', psi and chi chains) and with the beta chain to form the complete DNA polymerase III complex.</text>
</comment>
<dbReference type="InterPro" id="IPR006054">
    <property type="entry name" value="DnaQ"/>
</dbReference>
<dbReference type="Proteomes" id="UP000229641">
    <property type="component" value="Unassembled WGS sequence"/>
</dbReference>
<organism evidence="4 5">
    <name type="scientific">Candidatus Ghiorseimicrobium undicola</name>
    <dbReference type="NCBI Taxonomy" id="1974746"/>
    <lineage>
        <taxon>Bacteria</taxon>
        <taxon>Pseudomonadati</taxon>
        <taxon>Candidatus Omnitrophota</taxon>
        <taxon>Candidatus Ghiorseimicrobium</taxon>
    </lineage>
</organism>
<dbReference type="PANTHER" id="PTHR30231:SF41">
    <property type="entry name" value="DNA POLYMERASE III SUBUNIT EPSILON"/>
    <property type="match status" value="1"/>
</dbReference>
<dbReference type="GO" id="GO:0045004">
    <property type="term" value="P:DNA replication proofreading"/>
    <property type="evidence" value="ECO:0007669"/>
    <property type="project" value="TreeGrafter"/>
</dbReference>
<dbReference type="SUPFAM" id="SSF53098">
    <property type="entry name" value="Ribonuclease H-like"/>
    <property type="match status" value="1"/>
</dbReference>
<evidence type="ECO:0000256" key="2">
    <source>
        <dbReference type="ARBA" id="ARBA00026073"/>
    </source>
</evidence>
<accession>A0A2H0LVU7</accession>
<dbReference type="InterPro" id="IPR026881">
    <property type="entry name" value="WYL_dom"/>
</dbReference>
<dbReference type="InterPro" id="IPR012337">
    <property type="entry name" value="RNaseH-like_sf"/>
</dbReference>
<dbReference type="Gene3D" id="3.30.420.10">
    <property type="entry name" value="Ribonuclease H-like superfamily/Ribonuclease H"/>
    <property type="match status" value="1"/>
</dbReference>
<evidence type="ECO:0000256" key="1">
    <source>
        <dbReference type="ARBA" id="ARBA00025483"/>
    </source>
</evidence>
<dbReference type="FunFam" id="3.30.420.10:FF:000045">
    <property type="entry name" value="3'-5' exonuclease DinG"/>
    <property type="match status" value="1"/>
</dbReference>
<evidence type="ECO:0000313" key="4">
    <source>
        <dbReference type="EMBL" id="PIQ88543.1"/>
    </source>
</evidence>
<feature type="domain" description="Exonuclease" evidence="3">
    <location>
        <begin position="7"/>
        <end position="174"/>
    </location>
</feature>
<dbReference type="GO" id="GO:0005829">
    <property type="term" value="C:cytosol"/>
    <property type="evidence" value="ECO:0007669"/>
    <property type="project" value="TreeGrafter"/>
</dbReference>
<proteinExistence type="predicted"/>
<reference evidence="4 5" key="1">
    <citation type="submission" date="2017-09" db="EMBL/GenBank/DDBJ databases">
        <title>Depth-based differentiation of microbial function through sediment-hosted aquifers and enrichment of novel symbionts in the deep terrestrial subsurface.</title>
        <authorList>
            <person name="Probst A.J."/>
            <person name="Ladd B."/>
            <person name="Jarett J.K."/>
            <person name="Geller-Mcgrath D.E."/>
            <person name="Sieber C.M."/>
            <person name="Emerson J.B."/>
            <person name="Anantharaman K."/>
            <person name="Thomas B.C."/>
            <person name="Malmstrom R."/>
            <person name="Stieglmeier M."/>
            <person name="Klingl A."/>
            <person name="Woyke T."/>
            <person name="Ryan C.M."/>
            <person name="Banfield J.F."/>
        </authorList>
    </citation>
    <scope>NUCLEOTIDE SEQUENCE [LARGE SCALE GENOMIC DNA]</scope>
    <source>
        <strain evidence="4">CG11_big_fil_rev_8_21_14_0_20_42_13</strain>
    </source>
</reference>
<dbReference type="AlphaFoldDB" id="A0A2H0LVU7"/>
<dbReference type="Pfam" id="PF00929">
    <property type="entry name" value="RNase_T"/>
    <property type="match status" value="1"/>
</dbReference>
<dbReference type="EMBL" id="PCWA01000097">
    <property type="protein sequence ID" value="PIQ88543.1"/>
    <property type="molecule type" value="Genomic_DNA"/>
</dbReference>
<comment type="function">
    <text evidence="1">DNA polymerase III is a complex, multichain enzyme responsible for most of the replicative synthesis in bacteria. The epsilon subunit contain the editing function and is a proofreading 3'-5' exonuclease.</text>
</comment>
<dbReference type="GO" id="GO:0008408">
    <property type="term" value="F:3'-5' exonuclease activity"/>
    <property type="evidence" value="ECO:0007669"/>
    <property type="project" value="TreeGrafter"/>
</dbReference>
<dbReference type="GO" id="GO:0003677">
    <property type="term" value="F:DNA binding"/>
    <property type="evidence" value="ECO:0007669"/>
    <property type="project" value="InterPro"/>
</dbReference>
<dbReference type="InterPro" id="IPR013520">
    <property type="entry name" value="Ribonucl_H"/>
</dbReference>